<organism evidence="1 2">
    <name type="scientific">Actinomadura chokoriensis</name>
    <dbReference type="NCBI Taxonomy" id="454156"/>
    <lineage>
        <taxon>Bacteria</taxon>
        <taxon>Bacillati</taxon>
        <taxon>Actinomycetota</taxon>
        <taxon>Actinomycetes</taxon>
        <taxon>Streptosporangiales</taxon>
        <taxon>Thermomonosporaceae</taxon>
        <taxon>Actinomadura</taxon>
    </lineage>
</organism>
<dbReference type="RefSeq" id="WP_371939081.1">
    <property type="nucleotide sequence ID" value="NZ_JAXCEH010000002.1"/>
</dbReference>
<accession>A0ABV4QS80</accession>
<reference evidence="1 2" key="1">
    <citation type="submission" date="2023-11" db="EMBL/GenBank/DDBJ databases">
        <title>Actinomadura monticuli sp. nov., isolated from volcanic ash.</title>
        <authorList>
            <person name="Lee S.D."/>
            <person name="Yang H."/>
            <person name="Kim I.S."/>
        </authorList>
    </citation>
    <scope>NUCLEOTIDE SEQUENCE [LARGE SCALE GENOMIC DNA]</scope>
    <source>
        <strain evidence="1 2">DSM 45346</strain>
    </source>
</reference>
<proteinExistence type="predicted"/>
<protein>
    <submittedName>
        <fullName evidence="1">Uncharacterized protein</fullName>
    </submittedName>
</protein>
<comment type="caution">
    <text evidence="1">The sequence shown here is derived from an EMBL/GenBank/DDBJ whole genome shotgun (WGS) entry which is preliminary data.</text>
</comment>
<name>A0ABV4QS80_9ACTN</name>
<evidence type="ECO:0000313" key="1">
    <source>
        <dbReference type="EMBL" id="MFA1552795.1"/>
    </source>
</evidence>
<gene>
    <name evidence="1" type="ORF">SM436_03715</name>
</gene>
<evidence type="ECO:0000313" key="2">
    <source>
        <dbReference type="Proteomes" id="UP001569904"/>
    </source>
</evidence>
<dbReference type="Proteomes" id="UP001569904">
    <property type="component" value="Unassembled WGS sequence"/>
</dbReference>
<sequence length="97" mass="10582">MSDDLGAHLDALNAPRPPRMWRHRTLELLADPAARDEVLRRVRWYATKEPVLVGGRPFSDPSLRAEQGARGRVWAAALAGDPGVIPFWTSSCAGPPG</sequence>
<keyword evidence="2" id="KW-1185">Reference proteome</keyword>
<dbReference type="EMBL" id="JAXCEH010000002">
    <property type="protein sequence ID" value="MFA1552795.1"/>
    <property type="molecule type" value="Genomic_DNA"/>
</dbReference>